<name>A0A1N6CS98_9SPHN</name>
<dbReference type="PANTHER" id="PTHR43798">
    <property type="entry name" value="MONOACYLGLYCEROL LIPASE"/>
    <property type="match status" value="1"/>
</dbReference>
<dbReference type="AlphaFoldDB" id="A0A1N6CS98"/>
<dbReference type="InterPro" id="IPR000073">
    <property type="entry name" value="AB_hydrolase_1"/>
</dbReference>
<dbReference type="OrthoDB" id="9815441at2"/>
<dbReference type="Proteomes" id="UP000185192">
    <property type="component" value="Unassembled WGS sequence"/>
</dbReference>
<dbReference type="InterPro" id="IPR050266">
    <property type="entry name" value="AB_hydrolase_sf"/>
</dbReference>
<gene>
    <name evidence="2" type="ORF">SAMN02745824_0874</name>
</gene>
<keyword evidence="3" id="KW-1185">Reference proteome</keyword>
<dbReference type="Gene3D" id="3.40.50.1820">
    <property type="entry name" value="alpha/beta hydrolase"/>
    <property type="match status" value="1"/>
</dbReference>
<sequence length="297" mass="31698">MKYLFGAAALIAILAVIGYSLWMPLPDTPARDAVGTAKMLERDDRTLGYHVTGKGPPVLLLASAGREASDFNELALALGLAGYRTIAFDAHGIGSTTLPAGPFTLFDMADDVHAIVDAETESGEKVTVIGHAFGNRLARAFASRHDNHMQSVILIASGGARPIPPKADTALRAVFDPRRTVAQRTADIDYAFFADGNEIPDYWLVGWHRHTAILQGKAKGTDSYDQWGAGGTTPMLVLQAAEDTIAPPEDAGIPLAAQYPDRVELVMIAGAGHALLPEQPDAIARAILDFMEKQNDS</sequence>
<dbReference type="RefSeq" id="WP_074203885.1">
    <property type="nucleotide sequence ID" value="NZ_FSQW01000001.1"/>
</dbReference>
<dbReference type="Pfam" id="PF00561">
    <property type="entry name" value="Abhydrolase_1"/>
    <property type="match status" value="1"/>
</dbReference>
<dbReference type="GO" id="GO:0016020">
    <property type="term" value="C:membrane"/>
    <property type="evidence" value="ECO:0007669"/>
    <property type="project" value="TreeGrafter"/>
</dbReference>
<feature type="domain" description="AB hydrolase-1" evidence="1">
    <location>
        <begin position="60"/>
        <end position="278"/>
    </location>
</feature>
<dbReference type="PANTHER" id="PTHR43798:SF33">
    <property type="entry name" value="HYDROLASE, PUTATIVE (AFU_ORTHOLOGUE AFUA_2G14860)-RELATED"/>
    <property type="match status" value="1"/>
</dbReference>
<organism evidence="2 3">
    <name type="scientific">Parasphingorhabdus marina DSM 22363</name>
    <dbReference type="NCBI Taxonomy" id="1123272"/>
    <lineage>
        <taxon>Bacteria</taxon>
        <taxon>Pseudomonadati</taxon>
        <taxon>Pseudomonadota</taxon>
        <taxon>Alphaproteobacteria</taxon>
        <taxon>Sphingomonadales</taxon>
        <taxon>Sphingomonadaceae</taxon>
        <taxon>Parasphingorhabdus</taxon>
    </lineage>
</organism>
<dbReference type="STRING" id="1123272.SAMN02745824_0874"/>
<accession>A0A1N6CS98</accession>
<evidence type="ECO:0000313" key="2">
    <source>
        <dbReference type="EMBL" id="SIN61393.1"/>
    </source>
</evidence>
<protein>
    <submittedName>
        <fullName evidence="2">Pimeloyl-ACP methyl ester carboxylesterase</fullName>
    </submittedName>
</protein>
<evidence type="ECO:0000259" key="1">
    <source>
        <dbReference type="Pfam" id="PF00561"/>
    </source>
</evidence>
<evidence type="ECO:0000313" key="3">
    <source>
        <dbReference type="Proteomes" id="UP000185192"/>
    </source>
</evidence>
<dbReference type="InterPro" id="IPR029058">
    <property type="entry name" value="AB_hydrolase_fold"/>
</dbReference>
<dbReference type="SUPFAM" id="SSF53474">
    <property type="entry name" value="alpha/beta-Hydrolases"/>
    <property type="match status" value="1"/>
</dbReference>
<proteinExistence type="predicted"/>
<dbReference type="PRINTS" id="PR00111">
    <property type="entry name" value="ABHYDROLASE"/>
</dbReference>
<dbReference type="EMBL" id="FSQW01000001">
    <property type="protein sequence ID" value="SIN61393.1"/>
    <property type="molecule type" value="Genomic_DNA"/>
</dbReference>
<reference evidence="3" key="1">
    <citation type="submission" date="2016-11" db="EMBL/GenBank/DDBJ databases">
        <authorList>
            <person name="Varghese N."/>
            <person name="Submissions S."/>
        </authorList>
    </citation>
    <scope>NUCLEOTIDE SEQUENCE [LARGE SCALE GENOMIC DNA]</scope>
    <source>
        <strain evidence="3">DSM 22363</strain>
    </source>
</reference>